<comment type="caution">
    <text evidence="2">The sequence shown here is derived from an EMBL/GenBank/DDBJ whole genome shotgun (WGS) entry which is preliminary data.</text>
</comment>
<evidence type="ECO:0000313" key="2">
    <source>
        <dbReference type="EMBL" id="TKW51188.1"/>
    </source>
</evidence>
<dbReference type="AlphaFoldDB" id="A0A4U6X6V9"/>
<name>A0A4U6X6V9_9PEZI</name>
<evidence type="ECO:0000313" key="3">
    <source>
        <dbReference type="Proteomes" id="UP000310108"/>
    </source>
</evidence>
<evidence type="ECO:0000256" key="1">
    <source>
        <dbReference type="SAM" id="MobiDB-lite"/>
    </source>
</evidence>
<dbReference type="EMBL" id="PJEX01000329">
    <property type="protein sequence ID" value="TKW51188.1"/>
    <property type="molecule type" value="Genomic_DNA"/>
</dbReference>
<proteinExistence type="predicted"/>
<accession>A0A4U6X6V9</accession>
<organism evidence="2 3">
    <name type="scientific">Colletotrichum tanaceti</name>
    <dbReference type="NCBI Taxonomy" id="1306861"/>
    <lineage>
        <taxon>Eukaryota</taxon>
        <taxon>Fungi</taxon>
        <taxon>Dikarya</taxon>
        <taxon>Ascomycota</taxon>
        <taxon>Pezizomycotina</taxon>
        <taxon>Sordariomycetes</taxon>
        <taxon>Hypocreomycetidae</taxon>
        <taxon>Glomerellales</taxon>
        <taxon>Glomerellaceae</taxon>
        <taxon>Colletotrichum</taxon>
        <taxon>Colletotrichum destructivum species complex</taxon>
    </lineage>
</organism>
<reference evidence="2 3" key="1">
    <citation type="journal article" date="2019" name="PLoS ONE">
        <title>Comparative genome analysis indicates high evolutionary potential of pathogenicity genes in Colletotrichum tanaceti.</title>
        <authorList>
            <person name="Lelwala R.V."/>
            <person name="Korhonen P.K."/>
            <person name="Young N.D."/>
            <person name="Scott J.B."/>
            <person name="Ades P.A."/>
            <person name="Gasser R.B."/>
            <person name="Taylor P.W.J."/>
        </authorList>
    </citation>
    <scope>NUCLEOTIDE SEQUENCE [LARGE SCALE GENOMIC DNA]</scope>
    <source>
        <strain evidence="2">BRIP57314</strain>
    </source>
</reference>
<sequence length="383" mass="39538">MSYTIRAAPAASKDSHVEKRHKRAVLLAQLHMVAKDVGKVVRRHEDGGGALGGPVGDVVELARDPPEADVDATVVQLLDVEEQRLPEVAVLDGRASRQLPALPDPCGGPARRAVDDVGRIRGDDDAPEPLALPSPVTERRDDGAQLGAVARVAVGLAVRAAVLELESDTAALVVDVGRFEKDAAAAAGVGGTVVEAGAVRVDQTLGAVVAVDEALDVGFDPDAAAGGEEFSGRYGLLPPLAESGGEHGAGVLGLLGGLEDHIRGLGVGGFGLHYMKTTMNIGIRSGFVGGFDQAQGLIGSVPIVRVVEAEVETTFAAGHQLVKRANGHASPVGQLHAVDLLWPGHGAQRSSGQLFPRLDVCRIIGGKVLCIDTGFLFCTRIDG</sequence>
<protein>
    <submittedName>
        <fullName evidence="2">Uncharacterized protein</fullName>
    </submittedName>
</protein>
<feature type="region of interest" description="Disordered" evidence="1">
    <location>
        <begin position="98"/>
        <end position="140"/>
    </location>
</feature>
<gene>
    <name evidence="2" type="ORF">CTA1_1501</name>
</gene>
<feature type="compositionally biased region" description="Basic and acidic residues" evidence="1">
    <location>
        <begin position="112"/>
        <end position="124"/>
    </location>
</feature>
<dbReference type="Proteomes" id="UP000310108">
    <property type="component" value="Unassembled WGS sequence"/>
</dbReference>
<keyword evidence="3" id="KW-1185">Reference proteome</keyword>